<reference evidence="14" key="1">
    <citation type="journal article" date="2020" name="mSystems">
        <title>Genome- and Community-Level Interaction Insights into Carbon Utilization and Element Cycling Functions of Hydrothermarchaeota in Hydrothermal Sediment.</title>
        <authorList>
            <person name="Zhou Z."/>
            <person name="Liu Y."/>
            <person name="Xu W."/>
            <person name="Pan J."/>
            <person name="Luo Z.H."/>
            <person name="Li M."/>
        </authorList>
    </citation>
    <scope>NUCLEOTIDE SEQUENCE [LARGE SCALE GENOMIC DNA]</scope>
    <source>
        <strain evidence="14">SpSt-339</strain>
    </source>
</reference>
<feature type="domain" description="Peptidase M50" evidence="13">
    <location>
        <begin position="136"/>
        <end position="191"/>
    </location>
</feature>
<evidence type="ECO:0000256" key="8">
    <source>
        <dbReference type="ARBA" id="ARBA00022833"/>
    </source>
</evidence>
<name>A0A7C2JW88_9PLAN</name>
<dbReference type="InterPro" id="IPR008915">
    <property type="entry name" value="Peptidase_M50"/>
</dbReference>
<feature type="transmembrane region" description="Helical" evidence="12">
    <location>
        <begin position="41"/>
        <end position="69"/>
    </location>
</feature>
<evidence type="ECO:0000256" key="10">
    <source>
        <dbReference type="ARBA" id="ARBA00023049"/>
    </source>
</evidence>
<dbReference type="EMBL" id="DSOK01000003">
    <property type="protein sequence ID" value="HEN13846.1"/>
    <property type="molecule type" value="Genomic_DNA"/>
</dbReference>
<comment type="cofactor">
    <cofactor evidence="1">
        <name>Zn(2+)</name>
        <dbReference type="ChEBI" id="CHEBI:29105"/>
    </cofactor>
</comment>
<feature type="transmembrane region" description="Helical" evidence="12">
    <location>
        <begin position="17"/>
        <end position="34"/>
    </location>
</feature>
<feature type="domain" description="Peptidase M50" evidence="13">
    <location>
        <begin position="47"/>
        <end position="122"/>
    </location>
</feature>
<evidence type="ECO:0000256" key="3">
    <source>
        <dbReference type="ARBA" id="ARBA00007931"/>
    </source>
</evidence>
<evidence type="ECO:0000256" key="7">
    <source>
        <dbReference type="ARBA" id="ARBA00022801"/>
    </source>
</evidence>
<evidence type="ECO:0000256" key="4">
    <source>
        <dbReference type="ARBA" id="ARBA00022670"/>
    </source>
</evidence>
<evidence type="ECO:0000256" key="1">
    <source>
        <dbReference type="ARBA" id="ARBA00001947"/>
    </source>
</evidence>
<comment type="subcellular location">
    <subcellularLocation>
        <location evidence="2">Membrane</location>
        <topology evidence="2">Multi-pass membrane protein</topology>
    </subcellularLocation>
</comment>
<keyword evidence="5 12" id="KW-0812">Transmembrane</keyword>
<dbReference type="PANTHER" id="PTHR39188">
    <property type="entry name" value="MEMBRANE-ASSOCIATED ZINC METALLOPROTEASE M50B"/>
    <property type="match status" value="1"/>
</dbReference>
<comment type="similarity">
    <text evidence="3">Belongs to the peptidase M50B family.</text>
</comment>
<dbReference type="GO" id="GO:0016020">
    <property type="term" value="C:membrane"/>
    <property type="evidence" value="ECO:0007669"/>
    <property type="project" value="UniProtKB-SubCell"/>
</dbReference>
<proteinExistence type="inferred from homology"/>
<comment type="caution">
    <text evidence="14">The sequence shown here is derived from an EMBL/GenBank/DDBJ whole genome shotgun (WGS) entry which is preliminary data.</text>
</comment>
<evidence type="ECO:0000313" key="14">
    <source>
        <dbReference type="EMBL" id="HEN13846.1"/>
    </source>
</evidence>
<dbReference type="GO" id="GO:0008237">
    <property type="term" value="F:metallopeptidase activity"/>
    <property type="evidence" value="ECO:0007669"/>
    <property type="project" value="UniProtKB-KW"/>
</dbReference>
<evidence type="ECO:0000256" key="6">
    <source>
        <dbReference type="ARBA" id="ARBA00022723"/>
    </source>
</evidence>
<accession>A0A7C2JW88</accession>
<keyword evidence="4" id="KW-0645">Protease</keyword>
<feature type="transmembrane region" description="Helical" evidence="12">
    <location>
        <begin position="96"/>
        <end position="120"/>
    </location>
</feature>
<evidence type="ECO:0000256" key="12">
    <source>
        <dbReference type="SAM" id="Phobius"/>
    </source>
</evidence>
<feature type="transmembrane region" description="Helical" evidence="12">
    <location>
        <begin position="132"/>
        <end position="153"/>
    </location>
</feature>
<dbReference type="Pfam" id="PF02163">
    <property type="entry name" value="Peptidase_M50"/>
    <property type="match status" value="2"/>
</dbReference>
<dbReference type="GO" id="GO:0006508">
    <property type="term" value="P:proteolysis"/>
    <property type="evidence" value="ECO:0007669"/>
    <property type="project" value="UniProtKB-KW"/>
</dbReference>
<keyword evidence="11 12" id="KW-0472">Membrane</keyword>
<dbReference type="PANTHER" id="PTHR39188:SF3">
    <property type="entry name" value="STAGE IV SPORULATION PROTEIN FB"/>
    <property type="match status" value="1"/>
</dbReference>
<evidence type="ECO:0000256" key="9">
    <source>
        <dbReference type="ARBA" id="ARBA00022989"/>
    </source>
</evidence>
<evidence type="ECO:0000259" key="13">
    <source>
        <dbReference type="Pfam" id="PF02163"/>
    </source>
</evidence>
<dbReference type="GO" id="GO:0046872">
    <property type="term" value="F:metal ion binding"/>
    <property type="evidence" value="ECO:0007669"/>
    <property type="project" value="UniProtKB-KW"/>
</dbReference>
<keyword evidence="6" id="KW-0479">Metal-binding</keyword>
<protein>
    <recommendedName>
        <fullName evidence="13">Peptidase M50 domain-containing protein</fullName>
    </recommendedName>
</protein>
<sequence>MFGEGTPFDLQMHLARIPIRVIPTFWLMAAVLGWDPDRLDLVFLWVMCVFGSILFHEMGHALTAMAFGYDPHIVLYHFGGYAAFFPDRELTPLKSLLITLAGPLPQLALGLATVAALLLTKGWADQHLEPKSAEYLEFTLIFLITINVGWSLMNLLPVLPLDGGQATQAVFAGLGVRDPVDWALKLSVLVGALTTAALFHFNIRSTALLFLLLTVQNVQALQARRW</sequence>
<organism evidence="14">
    <name type="scientific">Schlesneria paludicola</name>
    <dbReference type="NCBI Taxonomy" id="360056"/>
    <lineage>
        <taxon>Bacteria</taxon>
        <taxon>Pseudomonadati</taxon>
        <taxon>Planctomycetota</taxon>
        <taxon>Planctomycetia</taxon>
        <taxon>Planctomycetales</taxon>
        <taxon>Planctomycetaceae</taxon>
        <taxon>Schlesneria</taxon>
    </lineage>
</organism>
<keyword evidence="7" id="KW-0378">Hydrolase</keyword>
<gene>
    <name evidence="14" type="ORF">ENQ76_00045</name>
</gene>
<keyword evidence="10" id="KW-0482">Metalloprotease</keyword>
<dbReference type="AlphaFoldDB" id="A0A7C2JW88"/>
<evidence type="ECO:0000256" key="5">
    <source>
        <dbReference type="ARBA" id="ARBA00022692"/>
    </source>
</evidence>
<evidence type="ECO:0000256" key="2">
    <source>
        <dbReference type="ARBA" id="ARBA00004141"/>
    </source>
</evidence>
<keyword evidence="9 12" id="KW-1133">Transmembrane helix</keyword>
<evidence type="ECO:0000256" key="11">
    <source>
        <dbReference type="ARBA" id="ARBA00023136"/>
    </source>
</evidence>
<keyword evidence="8" id="KW-0862">Zinc</keyword>